<feature type="region of interest" description="Disordered" evidence="1">
    <location>
        <begin position="89"/>
        <end position="167"/>
    </location>
</feature>
<proteinExistence type="predicted"/>
<dbReference type="Gramene" id="CDY49561">
    <property type="protein sequence ID" value="CDY49561"/>
    <property type="gene ID" value="GSBRNA2T00093285001"/>
</dbReference>
<dbReference type="Proteomes" id="UP000028999">
    <property type="component" value="Unassembled WGS sequence"/>
</dbReference>
<dbReference type="PaxDb" id="3708-A0A078IHX0"/>
<keyword evidence="3" id="KW-1185">Reference proteome</keyword>
<evidence type="ECO:0000256" key="1">
    <source>
        <dbReference type="SAM" id="MobiDB-lite"/>
    </source>
</evidence>
<reference evidence="2 3" key="1">
    <citation type="journal article" date="2014" name="Science">
        <title>Plant genetics. Early allopolyploid evolution in the post-Neolithic Brassica napus oilseed genome.</title>
        <authorList>
            <person name="Chalhoub B."/>
            <person name="Denoeud F."/>
            <person name="Liu S."/>
            <person name="Parkin I.A."/>
            <person name="Tang H."/>
            <person name="Wang X."/>
            <person name="Chiquet J."/>
            <person name="Belcram H."/>
            <person name="Tong C."/>
            <person name="Samans B."/>
            <person name="Correa M."/>
            <person name="Da Silva C."/>
            <person name="Just J."/>
            <person name="Falentin C."/>
            <person name="Koh C.S."/>
            <person name="Le Clainche I."/>
            <person name="Bernard M."/>
            <person name="Bento P."/>
            <person name="Noel B."/>
            <person name="Labadie K."/>
            <person name="Alberti A."/>
            <person name="Charles M."/>
            <person name="Arnaud D."/>
            <person name="Guo H."/>
            <person name="Daviaud C."/>
            <person name="Alamery S."/>
            <person name="Jabbari K."/>
            <person name="Zhao M."/>
            <person name="Edger P.P."/>
            <person name="Chelaifa H."/>
            <person name="Tack D."/>
            <person name="Lassalle G."/>
            <person name="Mestiri I."/>
            <person name="Schnel N."/>
            <person name="Le Paslier M.C."/>
            <person name="Fan G."/>
            <person name="Renault V."/>
            <person name="Bayer P.E."/>
            <person name="Golicz A.A."/>
            <person name="Manoli S."/>
            <person name="Lee T.H."/>
            <person name="Thi V.H."/>
            <person name="Chalabi S."/>
            <person name="Hu Q."/>
            <person name="Fan C."/>
            <person name="Tollenaere R."/>
            <person name="Lu Y."/>
            <person name="Battail C."/>
            <person name="Shen J."/>
            <person name="Sidebottom C.H."/>
            <person name="Wang X."/>
            <person name="Canaguier A."/>
            <person name="Chauveau A."/>
            <person name="Berard A."/>
            <person name="Deniot G."/>
            <person name="Guan M."/>
            <person name="Liu Z."/>
            <person name="Sun F."/>
            <person name="Lim Y.P."/>
            <person name="Lyons E."/>
            <person name="Town C.D."/>
            <person name="Bancroft I."/>
            <person name="Wang X."/>
            <person name="Meng J."/>
            <person name="Ma J."/>
            <person name="Pires J.C."/>
            <person name="King G.J."/>
            <person name="Brunel D."/>
            <person name="Delourme R."/>
            <person name="Renard M."/>
            <person name="Aury J.M."/>
            <person name="Adams K.L."/>
            <person name="Batley J."/>
            <person name="Snowdon R.J."/>
            <person name="Tost J."/>
            <person name="Edwards D."/>
            <person name="Zhou Y."/>
            <person name="Hua W."/>
            <person name="Sharpe A.G."/>
            <person name="Paterson A.H."/>
            <person name="Guan C."/>
            <person name="Wincker P."/>
        </authorList>
    </citation>
    <scope>NUCLEOTIDE SEQUENCE [LARGE SCALE GENOMIC DNA]</scope>
    <source>
        <strain evidence="3">cv. Darmor-bzh</strain>
    </source>
</reference>
<protein>
    <submittedName>
        <fullName evidence="2">BnaAnng10240D protein</fullName>
    </submittedName>
</protein>
<gene>
    <name evidence="2" type="primary">BnaAnng10240D</name>
    <name evidence="2" type="ORF">GSBRNA2T00093285001</name>
</gene>
<sequence length="167" mass="18880">MVATLILIRDERGDLYDQEGYLRNGTGQRIDARRAAIPESEATGATLPVLQKKNAHFGRASIKNMTDTSSDTSVEESIDTELLEAIDTAQPEAEIEENGKNKSQLILLDDPEPGSENSFEKGRSNQTKKFEKPRPYHDDQERETEENEENDRRTRDNIDQQMQDNAG</sequence>
<name>A0A078IHX0_BRANA</name>
<accession>A0A078IHX0</accession>
<evidence type="ECO:0000313" key="3">
    <source>
        <dbReference type="Proteomes" id="UP000028999"/>
    </source>
</evidence>
<dbReference type="EMBL" id="LK032842">
    <property type="protein sequence ID" value="CDY49561.1"/>
    <property type="molecule type" value="Genomic_DNA"/>
</dbReference>
<feature type="compositionally biased region" description="Basic and acidic residues" evidence="1">
    <location>
        <begin position="118"/>
        <end position="140"/>
    </location>
</feature>
<organism evidence="2 3">
    <name type="scientific">Brassica napus</name>
    <name type="common">Rape</name>
    <dbReference type="NCBI Taxonomy" id="3708"/>
    <lineage>
        <taxon>Eukaryota</taxon>
        <taxon>Viridiplantae</taxon>
        <taxon>Streptophyta</taxon>
        <taxon>Embryophyta</taxon>
        <taxon>Tracheophyta</taxon>
        <taxon>Spermatophyta</taxon>
        <taxon>Magnoliopsida</taxon>
        <taxon>eudicotyledons</taxon>
        <taxon>Gunneridae</taxon>
        <taxon>Pentapetalae</taxon>
        <taxon>rosids</taxon>
        <taxon>malvids</taxon>
        <taxon>Brassicales</taxon>
        <taxon>Brassicaceae</taxon>
        <taxon>Brassiceae</taxon>
        <taxon>Brassica</taxon>
    </lineage>
</organism>
<dbReference type="AlphaFoldDB" id="A0A078IHX0"/>
<evidence type="ECO:0000313" key="2">
    <source>
        <dbReference type="EMBL" id="CDY49561.1"/>
    </source>
</evidence>